<sequence length="671" mass="72126">MGKVSRGSGAGGGSEPAAPSRAPQSAGPRPSASTKQGSGAPSRASQTAGARPSGGKQQYDCFKGNVHVVDTNNNSGSIAKKLSQERVIGVDMEWKMDTKRGQNNPVEIVQVATPSSVYLFPTKDASLHPAARQVLTDPSKTKVVACYGSNDNRKLQDSFGIKMKGPVVDVVEEGRARGLPNPGLKGLAKAQGYDIYKPQTPGERQRLHQWDGSKQLTREQMKYATTDAYMPLHLGAKMGLVDLGEAAGGGDDHLTKWSGGGGASSSSSRHVGDLHEEYRLRSVGTDGGGIRYGVVGVLALLSWPKVVVNILPSTGGKARIIRNRGEGSVHISVDENQNAESLRSAESPGVTRECVSFTRPPSTSDQSAGPTRLSNSFFFTFNSMVFPTRVGKPSLYEDFTDEISSDFDDIDFSQGQRKAEPCHWLSKVTIKQWLCAGLVLLLALLLIFYLLWRYVVSRSAISSAINDIRWTLIEMKTDGKPFQCGPEADTICLKTDFEILAVNPSATWMTIEPSPTDLYYKDTYLAQIRTPAFTLPDGSQETVGFTTNLGGLNNETYKHLYDGVVKRQEESSPSSSSSASAPITLSAAATTGIRAIWSSTFTMSMQYTLHVQNVTRVSMWDPRAVSPLFPLIPVLTLGPASPRPTTTAATSTTTSLRTTPAAQSTTTTPGS</sequence>
<evidence type="ECO:0000313" key="13">
    <source>
        <dbReference type="EMBL" id="KAF4691814.1"/>
    </source>
</evidence>
<keyword evidence="11" id="KW-0472">Membrane</keyword>
<organism evidence="13 14">
    <name type="scientific">Perkinsus olseni</name>
    <name type="common">Perkinsus atlanticus</name>
    <dbReference type="NCBI Taxonomy" id="32597"/>
    <lineage>
        <taxon>Eukaryota</taxon>
        <taxon>Sar</taxon>
        <taxon>Alveolata</taxon>
        <taxon>Perkinsozoa</taxon>
        <taxon>Perkinsea</taxon>
        <taxon>Perkinsida</taxon>
        <taxon>Perkinsidae</taxon>
        <taxon>Perkinsus</taxon>
    </lineage>
</organism>
<evidence type="ECO:0000256" key="3">
    <source>
        <dbReference type="ARBA" id="ARBA00022723"/>
    </source>
</evidence>
<evidence type="ECO:0000256" key="4">
    <source>
        <dbReference type="ARBA" id="ARBA00022801"/>
    </source>
</evidence>
<dbReference type="GO" id="GO:0008408">
    <property type="term" value="F:3'-5' exonuclease activity"/>
    <property type="evidence" value="ECO:0007669"/>
    <property type="project" value="InterPro"/>
</dbReference>
<dbReference type="PANTHER" id="PTHR13620:SF109">
    <property type="entry name" value="3'-5' EXONUCLEASE"/>
    <property type="match status" value="1"/>
</dbReference>
<dbReference type="PANTHER" id="PTHR13620">
    <property type="entry name" value="3-5 EXONUCLEASE"/>
    <property type="match status" value="1"/>
</dbReference>
<evidence type="ECO:0000259" key="12">
    <source>
        <dbReference type="Pfam" id="PF01612"/>
    </source>
</evidence>
<keyword evidence="5" id="KW-0269">Exonuclease</keyword>
<evidence type="ECO:0000256" key="2">
    <source>
        <dbReference type="ARBA" id="ARBA00022722"/>
    </source>
</evidence>
<dbReference type="Gene3D" id="3.30.420.10">
    <property type="entry name" value="Ribonuclease H-like superfamily/Ribonuclease H"/>
    <property type="match status" value="1"/>
</dbReference>
<evidence type="ECO:0000256" key="11">
    <source>
        <dbReference type="SAM" id="Phobius"/>
    </source>
</evidence>
<keyword evidence="3" id="KW-0479">Metal-binding</keyword>
<keyword evidence="11" id="KW-0812">Transmembrane</keyword>
<evidence type="ECO:0000256" key="1">
    <source>
        <dbReference type="ARBA" id="ARBA00004123"/>
    </source>
</evidence>
<name>A0A7J6P6N7_PEROL</name>
<dbReference type="InterPro" id="IPR051132">
    <property type="entry name" value="3-5_Exonuclease_domain"/>
</dbReference>
<evidence type="ECO:0000256" key="10">
    <source>
        <dbReference type="SAM" id="MobiDB-lite"/>
    </source>
</evidence>
<feature type="compositionally biased region" description="Low complexity" evidence="10">
    <location>
        <begin position="639"/>
        <end position="671"/>
    </location>
</feature>
<keyword evidence="7" id="KW-0539">Nucleus</keyword>
<keyword evidence="4" id="KW-0378">Hydrolase</keyword>
<feature type="transmembrane region" description="Helical" evidence="11">
    <location>
        <begin position="433"/>
        <end position="452"/>
    </location>
</feature>
<evidence type="ECO:0000313" key="14">
    <source>
        <dbReference type="Proteomes" id="UP000574390"/>
    </source>
</evidence>
<dbReference type="EMBL" id="JABANM010036236">
    <property type="protein sequence ID" value="KAF4691814.1"/>
    <property type="molecule type" value="Genomic_DNA"/>
</dbReference>
<reference evidence="13 14" key="1">
    <citation type="submission" date="2020-04" db="EMBL/GenBank/DDBJ databases">
        <title>Perkinsus olseni comparative genomics.</title>
        <authorList>
            <person name="Bogema D.R."/>
        </authorList>
    </citation>
    <scope>NUCLEOTIDE SEQUENCE [LARGE SCALE GENOMIC DNA]</scope>
    <source>
        <strain evidence="13">ATCC PRA-205</strain>
    </source>
</reference>
<keyword evidence="2" id="KW-0540">Nuclease</keyword>
<gene>
    <name evidence="13" type="ORF">FOZ62_008564</name>
</gene>
<dbReference type="InterPro" id="IPR002562">
    <property type="entry name" value="3'-5'_exonuclease_dom"/>
</dbReference>
<dbReference type="AlphaFoldDB" id="A0A7J6P6N7"/>
<proteinExistence type="predicted"/>
<accession>A0A7J6P6N7</accession>
<keyword evidence="6" id="KW-0460">Magnesium</keyword>
<dbReference type="Proteomes" id="UP000574390">
    <property type="component" value="Unassembled WGS sequence"/>
</dbReference>
<keyword evidence="11" id="KW-1133">Transmembrane helix</keyword>
<feature type="region of interest" description="Disordered" evidence="10">
    <location>
        <begin position="637"/>
        <end position="671"/>
    </location>
</feature>
<feature type="compositionally biased region" description="Polar residues" evidence="10">
    <location>
        <begin position="31"/>
        <end position="48"/>
    </location>
</feature>
<dbReference type="SUPFAM" id="SSF53098">
    <property type="entry name" value="Ribonuclease H-like"/>
    <property type="match status" value="1"/>
</dbReference>
<feature type="region of interest" description="Disordered" evidence="10">
    <location>
        <begin position="1"/>
        <end position="59"/>
    </location>
</feature>
<evidence type="ECO:0000256" key="8">
    <source>
        <dbReference type="ARBA" id="ARBA00040531"/>
    </source>
</evidence>
<evidence type="ECO:0000256" key="6">
    <source>
        <dbReference type="ARBA" id="ARBA00022842"/>
    </source>
</evidence>
<dbReference type="Pfam" id="PF01612">
    <property type="entry name" value="DNA_pol_A_exo1"/>
    <property type="match status" value="1"/>
</dbReference>
<dbReference type="InterPro" id="IPR012337">
    <property type="entry name" value="RNaseH-like_sf"/>
</dbReference>
<dbReference type="GO" id="GO:0006139">
    <property type="term" value="P:nucleobase-containing compound metabolic process"/>
    <property type="evidence" value="ECO:0007669"/>
    <property type="project" value="InterPro"/>
</dbReference>
<comment type="caution">
    <text evidence="13">The sequence shown here is derived from an EMBL/GenBank/DDBJ whole genome shotgun (WGS) entry which is preliminary data.</text>
</comment>
<dbReference type="InterPro" id="IPR036397">
    <property type="entry name" value="RNaseH_sf"/>
</dbReference>
<dbReference type="GO" id="GO:0046872">
    <property type="term" value="F:metal ion binding"/>
    <property type="evidence" value="ECO:0007669"/>
    <property type="project" value="UniProtKB-KW"/>
</dbReference>
<comment type="subcellular location">
    <subcellularLocation>
        <location evidence="1">Nucleus</location>
    </subcellularLocation>
</comment>
<evidence type="ECO:0000256" key="9">
    <source>
        <dbReference type="ARBA" id="ARBA00042761"/>
    </source>
</evidence>
<evidence type="ECO:0000256" key="7">
    <source>
        <dbReference type="ARBA" id="ARBA00023242"/>
    </source>
</evidence>
<feature type="domain" description="3'-5' exonuclease" evidence="12">
    <location>
        <begin position="67"/>
        <end position="238"/>
    </location>
</feature>
<protein>
    <recommendedName>
        <fullName evidence="8">3'-5' exonuclease</fullName>
    </recommendedName>
    <alternativeName>
        <fullName evidence="9">Werner Syndrome-like exonuclease</fullName>
    </alternativeName>
</protein>
<dbReference type="GO" id="GO:0003676">
    <property type="term" value="F:nucleic acid binding"/>
    <property type="evidence" value="ECO:0007669"/>
    <property type="project" value="InterPro"/>
</dbReference>
<evidence type="ECO:0000256" key="5">
    <source>
        <dbReference type="ARBA" id="ARBA00022839"/>
    </source>
</evidence>
<dbReference type="GO" id="GO:0005634">
    <property type="term" value="C:nucleus"/>
    <property type="evidence" value="ECO:0007669"/>
    <property type="project" value="UniProtKB-SubCell"/>
</dbReference>